<keyword evidence="1" id="KW-0812">Transmembrane</keyword>
<feature type="transmembrane region" description="Helical" evidence="1">
    <location>
        <begin position="31"/>
        <end position="48"/>
    </location>
</feature>
<feature type="non-terminal residue" evidence="2">
    <location>
        <position position="1"/>
    </location>
</feature>
<accession>A0A0B7C384</accession>
<keyword evidence="1" id="KW-1133">Transmembrane helix</keyword>
<name>A0A0B7C384_9EUPU</name>
<dbReference type="AlphaFoldDB" id="A0A0B7C384"/>
<gene>
    <name evidence="2" type="primary">ORF219904</name>
</gene>
<protein>
    <submittedName>
        <fullName evidence="2">Uncharacterized protein</fullName>
    </submittedName>
</protein>
<organism evidence="2">
    <name type="scientific">Arion vulgaris</name>
    <dbReference type="NCBI Taxonomy" id="1028688"/>
    <lineage>
        <taxon>Eukaryota</taxon>
        <taxon>Metazoa</taxon>
        <taxon>Spiralia</taxon>
        <taxon>Lophotrochozoa</taxon>
        <taxon>Mollusca</taxon>
        <taxon>Gastropoda</taxon>
        <taxon>Heterobranchia</taxon>
        <taxon>Euthyneura</taxon>
        <taxon>Panpulmonata</taxon>
        <taxon>Eupulmonata</taxon>
        <taxon>Stylommatophora</taxon>
        <taxon>Helicina</taxon>
        <taxon>Arionoidea</taxon>
        <taxon>Arionidae</taxon>
        <taxon>Arion</taxon>
    </lineage>
</organism>
<proteinExistence type="predicted"/>
<evidence type="ECO:0000256" key="1">
    <source>
        <dbReference type="SAM" id="Phobius"/>
    </source>
</evidence>
<evidence type="ECO:0000313" key="2">
    <source>
        <dbReference type="EMBL" id="CEK98890.1"/>
    </source>
</evidence>
<reference evidence="2" key="1">
    <citation type="submission" date="2014-12" db="EMBL/GenBank/DDBJ databases">
        <title>Insight into the proteome of Arion vulgaris.</title>
        <authorList>
            <person name="Aradska J."/>
            <person name="Bulat T."/>
            <person name="Smidak R."/>
            <person name="Sarate P."/>
            <person name="Gangsoo J."/>
            <person name="Sialana F."/>
            <person name="Bilban M."/>
            <person name="Lubec G."/>
        </authorList>
    </citation>
    <scope>NUCLEOTIDE SEQUENCE</scope>
    <source>
        <tissue evidence="2">Skin</tissue>
    </source>
</reference>
<dbReference type="EMBL" id="HACG01052019">
    <property type="protein sequence ID" value="CEK98890.1"/>
    <property type="molecule type" value="Transcribed_RNA"/>
</dbReference>
<keyword evidence="1" id="KW-0472">Membrane</keyword>
<sequence>ATFYPHKCSYNLQKTNKVQEDKNICNYLNDININIFSVVLYLVTLQVINKNKMYNIRRTREV</sequence>